<evidence type="ECO:0000313" key="2">
    <source>
        <dbReference type="EMBL" id="CAL1393928.1"/>
    </source>
</evidence>
<feature type="region of interest" description="Disordered" evidence="1">
    <location>
        <begin position="1"/>
        <end position="109"/>
    </location>
</feature>
<organism evidence="2 3">
    <name type="scientific">Linum trigynum</name>
    <dbReference type="NCBI Taxonomy" id="586398"/>
    <lineage>
        <taxon>Eukaryota</taxon>
        <taxon>Viridiplantae</taxon>
        <taxon>Streptophyta</taxon>
        <taxon>Embryophyta</taxon>
        <taxon>Tracheophyta</taxon>
        <taxon>Spermatophyta</taxon>
        <taxon>Magnoliopsida</taxon>
        <taxon>eudicotyledons</taxon>
        <taxon>Gunneridae</taxon>
        <taxon>Pentapetalae</taxon>
        <taxon>rosids</taxon>
        <taxon>fabids</taxon>
        <taxon>Malpighiales</taxon>
        <taxon>Linaceae</taxon>
        <taxon>Linum</taxon>
    </lineage>
</organism>
<evidence type="ECO:0000313" key="3">
    <source>
        <dbReference type="Proteomes" id="UP001497516"/>
    </source>
</evidence>
<feature type="compositionally biased region" description="Low complexity" evidence="1">
    <location>
        <begin position="48"/>
        <end position="59"/>
    </location>
</feature>
<protein>
    <submittedName>
        <fullName evidence="2">Uncharacterized protein</fullName>
    </submittedName>
</protein>
<dbReference type="EMBL" id="OZ034819">
    <property type="protein sequence ID" value="CAL1393928.1"/>
    <property type="molecule type" value="Genomic_DNA"/>
</dbReference>
<dbReference type="Proteomes" id="UP001497516">
    <property type="component" value="Chromosome 6"/>
</dbReference>
<sequence length="109" mass="11332">MQGTNSELHGAPAVAPVWDEPPASSPLPSLTDTIPEPAVVPVDQLDASPSSSSPSEESPLQLDCLPSDDGMTSPSKFPTPLVTLPTLAKEGGVPPLRKSNQIPQLSNRL</sequence>
<name>A0AAV2F7I1_9ROSI</name>
<gene>
    <name evidence="2" type="ORF">LTRI10_LOCUS34463</name>
</gene>
<accession>A0AAV2F7I1</accession>
<evidence type="ECO:0000256" key="1">
    <source>
        <dbReference type="SAM" id="MobiDB-lite"/>
    </source>
</evidence>
<dbReference type="AlphaFoldDB" id="A0AAV2F7I1"/>
<feature type="compositionally biased region" description="Polar residues" evidence="1">
    <location>
        <begin position="98"/>
        <end position="109"/>
    </location>
</feature>
<proteinExistence type="predicted"/>
<keyword evidence="3" id="KW-1185">Reference proteome</keyword>
<reference evidence="2 3" key="1">
    <citation type="submission" date="2024-04" db="EMBL/GenBank/DDBJ databases">
        <authorList>
            <person name="Fracassetti M."/>
        </authorList>
    </citation>
    <scope>NUCLEOTIDE SEQUENCE [LARGE SCALE GENOMIC DNA]</scope>
</reference>